<accession>A0A8H6M5E0</accession>
<dbReference type="EMBL" id="JACGCI010000038">
    <property type="protein sequence ID" value="KAF6753679.1"/>
    <property type="molecule type" value="Genomic_DNA"/>
</dbReference>
<proteinExistence type="predicted"/>
<evidence type="ECO:0000313" key="2">
    <source>
        <dbReference type="Proteomes" id="UP000521943"/>
    </source>
</evidence>
<dbReference type="Proteomes" id="UP000521943">
    <property type="component" value="Unassembled WGS sequence"/>
</dbReference>
<keyword evidence="2" id="KW-1185">Reference proteome</keyword>
<dbReference type="AlphaFoldDB" id="A0A8H6M5E0"/>
<evidence type="ECO:0000313" key="1">
    <source>
        <dbReference type="EMBL" id="KAF6753679.1"/>
    </source>
</evidence>
<gene>
    <name evidence="1" type="ORF">DFP72DRAFT_901211</name>
</gene>
<reference evidence="1 2" key="1">
    <citation type="submission" date="2020-07" db="EMBL/GenBank/DDBJ databases">
        <title>Comparative genomics of pyrophilous fungi reveals a link between fire events and developmental genes.</title>
        <authorList>
            <consortium name="DOE Joint Genome Institute"/>
            <person name="Steindorff A.S."/>
            <person name="Carver A."/>
            <person name="Calhoun S."/>
            <person name="Stillman K."/>
            <person name="Liu H."/>
            <person name="Lipzen A."/>
            <person name="Pangilinan J."/>
            <person name="Labutti K."/>
            <person name="Bruns T.D."/>
            <person name="Grigoriev I.V."/>
        </authorList>
    </citation>
    <scope>NUCLEOTIDE SEQUENCE [LARGE SCALE GENOMIC DNA]</scope>
    <source>
        <strain evidence="1 2">CBS 144469</strain>
    </source>
</reference>
<name>A0A8H6M5E0_9AGAR</name>
<sequence length="171" mass="18284">MNPGSAPLRCVCLLTSVRGSRPSVTSRSCSFSAPFARRKTCGVRSMTKRRNTSASPCSGCCEMEARRDVIGAEVAVLEGLLGSTHFSCVFVSSPLFLGFARVGYAAYSTPTNANTGVFCEGDNQYLPGTFIADGKLWFPQPPERLGGISPMHNVVYDGLRCGSAQVTSELR</sequence>
<organism evidence="1 2">
    <name type="scientific">Ephemerocybe angulata</name>
    <dbReference type="NCBI Taxonomy" id="980116"/>
    <lineage>
        <taxon>Eukaryota</taxon>
        <taxon>Fungi</taxon>
        <taxon>Dikarya</taxon>
        <taxon>Basidiomycota</taxon>
        <taxon>Agaricomycotina</taxon>
        <taxon>Agaricomycetes</taxon>
        <taxon>Agaricomycetidae</taxon>
        <taxon>Agaricales</taxon>
        <taxon>Agaricineae</taxon>
        <taxon>Psathyrellaceae</taxon>
        <taxon>Ephemerocybe</taxon>
    </lineage>
</organism>
<protein>
    <submittedName>
        <fullName evidence="1">Uncharacterized protein</fullName>
    </submittedName>
</protein>
<comment type="caution">
    <text evidence="1">The sequence shown here is derived from an EMBL/GenBank/DDBJ whole genome shotgun (WGS) entry which is preliminary data.</text>
</comment>